<feature type="transmembrane region" description="Helical" evidence="1">
    <location>
        <begin position="6"/>
        <end position="31"/>
    </location>
</feature>
<accession>A0A9E8RYC9</accession>
<dbReference type="Proteomes" id="UP001164718">
    <property type="component" value="Chromosome"/>
</dbReference>
<dbReference type="AlphaFoldDB" id="A0A9E8RYC9"/>
<dbReference type="Pfam" id="PF14004">
    <property type="entry name" value="DUF4227"/>
    <property type="match status" value="1"/>
</dbReference>
<gene>
    <name evidence="2" type="ORF">OE104_04035</name>
</gene>
<dbReference type="RefSeq" id="WP_275418293.1">
    <property type="nucleotide sequence ID" value="NZ_CP106878.1"/>
</dbReference>
<dbReference type="InterPro" id="IPR025321">
    <property type="entry name" value="DUF4227"/>
</dbReference>
<keyword evidence="1" id="KW-1133">Transmembrane helix</keyword>
<keyword evidence="1" id="KW-0812">Transmembrane</keyword>
<reference evidence="2" key="1">
    <citation type="submission" date="2022-09" db="EMBL/GenBank/DDBJ databases">
        <title>Complete Genomes of Fervidibacillus albus and Fervidibacillus halotolerans isolated from tidal flat sediments.</title>
        <authorList>
            <person name="Kwon K.K."/>
            <person name="Yang S.-H."/>
            <person name="Park M.J."/>
            <person name="Oh H.-M."/>
        </authorList>
    </citation>
    <scope>NUCLEOTIDE SEQUENCE</scope>
    <source>
        <strain evidence="2">MEBiC13591</strain>
    </source>
</reference>
<dbReference type="EMBL" id="CP106878">
    <property type="protein sequence ID" value="WAA10502.1"/>
    <property type="molecule type" value="Genomic_DNA"/>
</dbReference>
<proteinExistence type="predicted"/>
<dbReference type="KEGG" id="faf:OE104_04035"/>
<keyword evidence="1" id="KW-0472">Membrane</keyword>
<evidence type="ECO:0000313" key="2">
    <source>
        <dbReference type="EMBL" id="WAA10502.1"/>
    </source>
</evidence>
<name>A0A9E8RYC9_9BACI</name>
<keyword evidence="3" id="KW-1185">Reference proteome</keyword>
<organism evidence="2 3">
    <name type="scientific">Fervidibacillus albus</name>
    <dbReference type="NCBI Taxonomy" id="2980026"/>
    <lineage>
        <taxon>Bacteria</taxon>
        <taxon>Bacillati</taxon>
        <taxon>Bacillota</taxon>
        <taxon>Bacilli</taxon>
        <taxon>Bacillales</taxon>
        <taxon>Bacillaceae</taxon>
        <taxon>Fervidibacillus</taxon>
    </lineage>
</organism>
<sequence length="74" mass="9079">MKWFTLIWHTVKVFLLFTGFTVLFYYAIMWLNEEYRMDRQNEEPKGKAVKVLSPNHPDYVTWIDRLILFYLDGE</sequence>
<evidence type="ECO:0000313" key="3">
    <source>
        <dbReference type="Proteomes" id="UP001164718"/>
    </source>
</evidence>
<evidence type="ECO:0000256" key="1">
    <source>
        <dbReference type="SAM" id="Phobius"/>
    </source>
</evidence>
<protein>
    <submittedName>
        <fullName evidence="2">YqzK family protein</fullName>
    </submittedName>
</protein>